<reference evidence="2" key="2">
    <citation type="submission" date="2025-09" db="UniProtKB">
        <authorList>
            <consortium name="Ensembl"/>
        </authorList>
    </citation>
    <scope>IDENTIFICATION</scope>
</reference>
<sequence>MGDREILLFFSSTRKVYDAAASTVYRFKLQKYKYINKTQRILRILNLGFSSLPFIGLKKLKKESLGTCLVIVRTVPRPLCFCFFLIVLTVTFFPFFQSIVHLKTIPCEQQTFKAKMAYHSLDKGSFTQCPVTLKLNAQSG</sequence>
<keyword evidence="1" id="KW-0472">Membrane</keyword>
<dbReference type="Ensembl" id="ENSACUT00000007840.1">
    <property type="protein sequence ID" value="ENSACUP00000007331.1"/>
    <property type="gene ID" value="ENSACUG00000005018.1"/>
</dbReference>
<accession>A0A663M631</accession>
<dbReference type="Proteomes" id="UP000472269">
    <property type="component" value="Unplaced"/>
</dbReference>
<evidence type="ECO:0000313" key="2">
    <source>
        <dbReference type="Ensembl" id="ENSACUP00000007331.1"/>
    </source>
</evidence>
<evidence type="ECO:0000313" key="3">
    <source>
        <dbReference type="Proteomes" id="UP000472269"/>
    </source>
</evidence>
<reference evidence="2" key="1">
    <citation type="submission" date="2025-08" db="UniProtKB">
        <authorList>
            <consortium name="Ensembl"/>
        </authorList>
    </citation>
    <scope>IDENTIFICATION</scope>
</reference>
<organism evidence="2 3">
    <name type="scientific">Athene cunicularia</name>
    <name type="common">Burrowing owl</name>
    <name type="synonym">Speotyto cunicularia</name>
    <dbReference type="NCBI Taxonomy" id="194338"/>
    <lineage>
        <taxon>Eukaryota</taxon>
        <taxon>Metazoa</taxon>
        <taxon>Chordata</taxon>
        <taxon>Craniata</taxon>
        <taxon>Vertebrata</taxon>
        <taxon>Euteleostomi</taxon>
        <taxon>Archelosauria</taxon>
        <taxon>Archosauria</taxon>
        <taxon>Dinosauria</taxon>
        <taxon>Saurischia</taxon>
        <taxon>Theropoda</taxon>
        <taxon>Coelurosauria</taxon>
        <taxon>Aves</taxon>
        <taxon>Neognathae</taxon>
        <taxon>Neoaves</taxon>
        <taxon>Telluraves</taxon>
        <taxon>Strigiformes</taxon>
        <taxon>Strigidae</taxon>
        <taxon>Athene</taxon>
    </lineage>
</organism>
<name>A0A663M631_ATHCN</name>
<protein>
    <submittedName>
        <fullName evidence="2">Uncharacterized protein</fullName>
    </submittedName>
</protein>
<dbReference type="AlphaFoldDB" id="A0A663M631"/>
<keyword evidence="1" id="KW-1133">Transmembrane helix</keyword>
<feature type="transmembrane region" description="Helical" evidence="1">
    <location>
        <begin position="78"/>
        <end position="96"/>
    </location>
</feature>
<evidence type="ECO:0000256" key="1">
    <source>
        <dbReference type="SAM" id="Phobius"/>
    </source>
</evidence>
<keyword evidence="1" id="KW-0812">Transmembrane</keyword>
<proteinExistence type="predicted"/>
<keyword evidence="3" id="KW-1185">Reference proteome</keyword>